<dbReference type="Proteomes" id="UP000256727">
    <property type="component" value="Unassembled WGS sequence"/>
</dbReference>
<accession>A0A3D9LAC9</accession>
<dbReference type="AlphaFoldDB" id="A0A3D9LAC9"/>
<evidence type="ECO:0000313" key="1">
    <source>
        <dbReference type="EMBL" id="REE02407.1"/>
    </source>
</evidence>
<comment type="caution">
    <text evidence="1">The sequence shown here is derived from an EMBL/GenBank/DDBJ whole genome shotgun (WGS) entry which is preliminary data.</text>
</comment>
<sequence>MTTMAVITPSYRPDLAGFRRLHASVRRYTDASVNHHVIVPGRDAPLYRDIGSDRLVVWTYQDVLPAGVTPTDRLALATKRVPGLPASFNCAAINWRRPWKPVRGWVLQQIVKMCMVDRVTADVLVNIDSDVVLVRRLGPDHVVQDGTVRLYTLEDSIGPEMRHYRWAETAHELLGLPWTGEDSYPDHIAGLVSWDPRLLRACLDRVEEVSGTSWVQAIAEQLQFSEDFLYGTYVRTFGSEQDLRFQPDTTLCHSYWETEAMAADQVERFVAGFGDEDCAVHIQSNTETDDQVFRAVVERLSGASPR</sequence>
<organism evidence="1 2">
    <name type="scientific">Citricoccus muralis</name>
    <dbReference type="NCBI Taxonomy" id="169134"/>
    <lineage>
        <taxon>Bacteria</taxon>
        <taxon>Bacillati</taxon>
        <taxon>Actinomycetota</taxon>
        <taxon>Actinomycetes</taxon>
        <taxon>Micrococcales</taxon>
        <taxon>Micrococcaceae</taxon>
        <taxon>Citricoccus</taxon>
    </lineage>
</organism>
<protein>
    <submittedName>
        <fullName evidence="1">Uncharacterized protein</fullName>
    </submittedName>
</protein>
<dbReference type="InterPro" id="IPR045499">
    <property type="entry name" value="DUF6492"/>
</dbReference>
<dbReference type="EMBL" id="QREH01000001">
    <property type="protein sequence ID" value="REE02407.1"/>
    <property type="molecule type" value="Genomic_DNA"/>
</dbReference>
<dbReference type="RefSeq" id="WP_115930685.1">
    <property type="nucleotide sequence ID" value="NZ_QREH01000001.1"/>
</dbReference>
<dbReference type="Pfam" id="PF20102">
    <property type="entry name" value="DUF6492"/>
    <property type="match status" value="1"/>
</dbReference>
<keyword evidence="2" id="KW-1185">Reference proteome</keyword>
<reference evidence="1 2" key="1">
    <citation type="submission" date="2018-07" db="EMBL/GenBank/DDBJ databases">
        <title>Sequencing the genomes of 1000 actinobacteria strains.</title>
        <authorList>
            <person name="Klenk H.-P."/>
        </authorList>
    </citation>
    <scope>NUCLEOTIDE SEQUENCE [LARGE SCALE GENOMIC DNA]</scope>
    <source>
        <strain evidence="1 2">DSM 14442</strain>
    </source>
</reference>
<proteinExistence type="predicted"/>
<evidence type="ECO:0000313" key="2">
    <source>
        <dbReference type="Proteomes" id="UP000256727"/>
    </source>
</evidence>
<gene>
    <name evidence="1" type="ORF">C8E99_0176</name>
</gene>
<name>A0A3D9LAC9_9MICC</name>
<dbReference type="OrthoDB" id="571298at2"/>